<dbReference type="AlphaFoldDB" id="A0A8J6M848"/>
<evidence type="ECO:0000313" key="2">
    <source>
        <dbReference type="Proteomes" id="UP000661435"/>
    </source>
</evidence>
<proteinExistence type="predicted"/>
<dbReference type="RefSeq" id="WP_186907033.1">
    <property type="nucleotide sequence ID" value="NZ_JACOPP010000005.1"/>
</dbReference>
<dbReference type="EMBL" id="JACOPP010000005">
    <property type="protein sequence ID" value="MBC5733131.1"/>
    <property type="molecule type" value="Genomic_DNA"/>
</dbReference>
<dbReference type="Gene3D" id="3.40.50.720">
    <property type="entry name" value="NAD(P)-binding Rossmann-like Domain"/>
    <property type="match status" value="1"/>
</dbReference>
<keyword evidence="2" id="KW-1185">Reference proteome</keyword>
<reference evidence="1" key="1">
    <citation type="submission" date="2020-08" db="EMBL/GenBank/DDBJ databases">
        <title>Genome public.</title>
        <authorList>
            <person name="Liu C."/>
            <person name="Sun Q."/>
        </authorList>
    </citation>
    <scope>NUCLEOTIDE SEQUENCE</scope>
    <source>
        <strain evidence="1">NSJ-51</strain>
    </source>
</reference>
<sequence length="45" mass="4994">MDSYKKIIRIMPNTPCTVGEGMILLCRSVCFDAVEAAYQKAKQLG</sequence>
<evidence type="ECO:0000313" key="1">
    <source>
        <dbReference type="EMBL" id="MBC5733131.1"/>
    </source>
</evidence>
<comment type="caution">
    <text evidence="1">The sequence shown here is derived from an EMBL/GenBank/DDBJ whole genome shotgun (WGS) entry which is preliminary data.</text>
</comment>
<protein>
    <submittedName>
        <fullName evidence="1">Uncharacterized protein</fullName>
    </submittedName>
</protein>
<accession>A0A8J6M848</accession>
<name>A0A8J6M848_9FIRM</name>
<organism evidence="1 2">
    <name type="scientific">Lawsonibacter hominis</name>
    <dbReference type="NCBI Taxonomy" id="2763053"/>
    <lineage>
        <taxon>Bacteria</taxon>
        <taxon>Bacillati</taxon>
        <taxon>Bacillota</taxon>
        <taxon>Clostridia</taxon>
        <taxon>Eubacteriales</taxon>
        <taxon>Oscillospiraceae</taxon>
        <taxon>Lawsonibacter</taxon>
    </lineage>
</organism>
<dbReference type="Proteomes" id="UP000661435">
    <property type="component" value="Unassembled WGS sequence"/>
</dbReference>
<gene>
    <name evidence="1" type="ORF">H8S57_05255</name>
</gene>